<name>A0ACB7XNF8_9ERIC</name>
<dbReference type="EMBL" id="CM037151">
    <property type="protein sequence ID" value="KAH7842322.1"/>
    <property type="molecule type" value="Genomic_DNA"/>
</dbReference>
<comment type="caution">
    <text evidence="1">The sequence shown here is derived from an EMBL/GenBank/DDBJ whole genome shotgun (WGS) entry which is preliminary data.</text>
</comment>
<evidence type="ECO:0000313" key="1">
    <source>
        <dbReference type="EMBL" id="KAH7842322.1"/>
    </source>
</evidence>
<evidence type="ECO:0000313" key="2">
    <source>
        <dbReference type="Proteomes" id="UP000828048"/>
    </source>
</evidence>
<gene>
    <name evidence="1" type="ORF">Vadar_003989</name>
</gene>
<sequence length="201" mass="22794">MSSCFCDRSLIRGMPLSSCMSLGRALQAKVASIIVDGGWIWPRGRSSVSGELLAHNPNTFLFQVDAADSVNWTLGKSGMHSVKTAWKAVRQHGPVVPCNQVLWFKHHVPRFSNRVWWHFLEQNGICRLLLPLAHQVEWFINHKTGGSLHHLVPKLAFAAVLYNLLERKEWRNFGAIHSDEEGVNARITTDIRSYLSSWRNA</sequence>
<organism evidence="1 2">
    <name type="scientific">Vaccinium darrowii</name>
    <dbReference type="NCBI Taxonomy" id="229202"/>
    <lineage>
        <taxon>Eukaryota</taxon>
        <taxon>Viridiplantae</taxon>
        <taxon>Streptophyta</taxon>
        <taxon>Embryophyta</taxon>
        <taxon>Tracheophyta</taxon>
        <taxon>Spermatophyta</taxon>
        <taxon>Magnoliopsida</taxon>
        <taxon>eudicotyledons</taxon>
        <taxon>Gunneridae</taxon>
        <taxon>Pentapetalae</taxon>
        <taxon>asterids</taxon>
        <taxon>Ericales</taxon>
        <taxon>Ericaceae</taxon>
        <taxon>Vaccinioideae</taxon>
        <taxon>Vaccinieae</taxon>
        <taxon>Vaccinium</taxon>
    </lineage>
</organism>
<dbReference type="Proteomes" id="UP000828048">
    <property type="component" value="Chromosome 1"/>
</dbReference>
<accession>A0ACB7XNF8</accession>
<keyword evidence="2" id="KW-1185">Reference proteome</keyword>
<protein>
    <submittedName>
        <fullName evidence="1">Uncharacterized protein</fullName>
    </submittedName>
</protein>
<proteinExistence type="predicted"/>
<reference evidence="1 2" key="1">
    <citation type="journal article" date="2021" name="Hortic Res">
        <title>High-quality reference genome and annotation aids understanding of berry development for evergreen blueberry (Vaccinium darrowii).</title>
        <authorList>
            <person name="Yu J."/>
            <person name="Hulse-Kemp A.M."/>
            <person name="Babiker E."/>
            <person name="Staton M."/>
        </authorList>
    </citation>
    <scope>NUCLEOTIDE SEQUENCE [LARGE SCALE GENOMIC DNA]</scope>
    <source>
        <strain evidence="2">cv. NJ 8807/NJ 8810</strain>
        <tissue evidence="1">Young leaf</tissue>
    </source>
</reference>